<dbReference type="AlphaFoldDB" id="A0A7J9V183"/>
<dbReference type="RefSeq" id="WP_152233173.1">
    <property type="nucleotide sequence ID" value="NZ_BAAAOT010000030.1"/>
</dbReference>
<keyword evidence="7" id="KW-1185">Reference proteome</keyword>
<feature type="domain" description="Acyl-CoA dehydrogenase C-terminal" evidence="5">
    <location>
        <begin position="288"/>
        <end position="416"/>
    </location>
</feature>
<dbReference type="Proteomes" id="UP000429644">
    <property type="component" value="Unassembled WGS sequence"/>
</dbReference>
<evidence type="ECO:0000256" key="2">
    <source>
        <dbReference type="SAM" id="Coils"/>
    </source>
</evidence>
<dbReference type="Pfam" id="PF02771">
    <property type="entry name" value="Acyl-CoA_dh_N"/>
    <property type="match status" value="1"/>
</dbReference>
<dbReference type="OrthoDB" id="3404950at2"/>
<dbReference type="GO" id="GO:0016627">
    <property type="term" value="F:oxidoreductase activity, acting on the CH-CH group of donors"/>
    <property type="evidence" value="ECO:0007669"/>
    <property type="project" value="InterPro"/>
</dbReference>
<protein>
    <recommendedName>
        <fullName evidence="8">Acyl-CoA dehydrogenase</fullName>
    </recommendedName>
</protein>
<dbReference type="InterPro" id="IPR013107">
    <property type="entry name" value="Acyl-CoA_DH_C"/>
</dbReference>
<feature type="coiled-coil region" evidence="2">
    <location>
        <begin position="46"/>
        <end position="73"/>
    </location>
</feature>
<proteinExistence type="predicted"/>
<evidence type="ECO:0000259" key="5">
    <source>
        <dbReference type="Pfam" id="PF08028"/>
    </source>
</evidence>
<evidence type="ECO:0000256" key="1">
    <source>
        <dbReference type="ARBA" id="ARBA00023002"/>
    </source>
</evidence>
<dbReference type="InterPro" id="IPR037069">
    <property type="entry name" value="AcylCoA_DH/ox_N_sf"/>
</dbReference>
<sequence length="464" mass="50758">MTRARTPVQTPTASGHEAPITRPARDPGLSGPYSQAVVIEPDARIRAELQRLLDRARDIRERLRARQAQTESDGQYAQDVHEYFLEHGFYKVLLPRRFGGLELGVPAFFAVISEVARGCPSTAWCLSLSAAHTLTLSSYWPEATQAEVFGEHGHMIAPASGNPRAATVVPTEGGYLISGTWRYCSGAPYSTHFFPTVMIPGADGEDEYRAWAVIDRVDYTVLDDWGRVIGMRGSGSNSITMTNVFVPHHRISRETWTVHSAGPSIGYAVHRNPTYSGVFMGFAEGEVAAVAVGLGYAALDEYERIIRTTRAPFDPARLRADADDWRRVLGMAMAQVDAAQGALLHSGRLYEEYARRSATEGEAFDEARAMRLNNAHFVVEELVWEAVQTLIRTAGSGVSADGQALQRYFRDIWTTQSRTDQFQFFAGPTAGYHLTGQVRHEAAECAATTESVAEPALAAGTAGG</sequence>
<evidence type="ECO:0000313" key="6">
    <source>
        <dbReference type="EMBL" id="MPV90373.1"/>
    </source>
</evidence>
<organism evidence="6 7">
    <name type="scientific">Georgenia ruanii</name>
    <dbReference type="NCBI Taxonomy" id="348442"/>
    <lineage>
        <taxon>Bacteria</taxon>
        <taxon>Bacillati</taxon>
        <taxon>Actinomycetota</taxon>
        <taxon>Actinomycetes</taxon>
        <taxon>Micrococcales</taxon>
        <taxon>Bogoriellaceae</taxon>
        <taxon>Georgenia</taxon>
    </lineage>
</organism>
<dbReference type="InterPro" id="IPR046373">
    <property type="entry name" value="Acyl-CoA_Oxase/DH_mid-dom_sf"/>
</dbReference>
<dbReference type="InterPro" id="IPR013786">
    <property type="entry name" value="AcylCoA_DH/ox_N"/>
</dbReference>
<evidence type="ECO:0000313" key="7">
    <source>
        <dbReference type="Proteomes" id="UP000429644"/>
    </source>
</evidence>
<dbReference type="InterPro" id="IPR036250">
    <property type="entry name" value="AcylCo_DH-like_C"/>
</dbReference>
<dbReference type="GO" id="GO:0050660">
    <property type="term" value="F:flavin adenine dinucleotide binding"/>
    <property type="evidence" value="ECO:0007669"/>
    <property type="project" value="InterPro"/>
</dbReference>
<dbReference type="Gene3D" id="2.40.110.10">
    <property type="entry name" value="Butyryl-CoA Dehydrogenase, subunit A, domain 2"/>
    <property type="match status" value="1"/>
</dbReference>
<dbReference type="SUPFAM" id="SSF47203">
    <property type="entry name" value="Acyl-CoA dehydrogenase C-terminal domain-like"/>
    <property type="match status" value="1"/>
</dbReference>
<accession>A0A7J9V183</accession>
<dbReference type="EMBL" id="WHPD01003655">
    <property type="protein sequence ID" value="MPV90373.1"/>
    <property type="molecule type" value="Genomic_DNA"/>
</dbReference>
<comment type="caution">
    <text evidence="6">The sequence shown here is derived from an EMBL/GenBank/DDBJ whole genome shotgun (WGS) entry which is preliminary data.</text>
</comment>
<evidence type="ECO:0000259" key="4">
    <source>
        <dbReference type="Pfam" id="PF02771"/>
    </source>
</evidence>
<feature type="region of interest" description="Disordered" evidence="3">
    <location>
        <begin position="1"/>
        <end position="33"/>
    </location>
</feature>
<dbReference type="Gene3D" id="1.10.540.10">
    <property type="entry name" value="Acyl-CoA dehydrogenase/oxidase, N-terminal domain"/>
    <property type="match status" value="1"/>
</dbReference>
<dbReference type="SUPFAM" id="SSF56645">
    <property type="entry name" value="Acyl-CoA dehydrogenase NM domain-like"/>
    <property type="match status" value="1"/>
</dbReference>
<reference evidence="6 7" key="1">
    <citation type="submission" date="2019-10" db="EMBL/GenBank/DDBJ databases">
        <title>Georgenia wutianyii sp. nov. and Georgenia yuyongxinii sp. nov. isolated from plateau pika (Ochotona curzoniae) in the Qinghai-Tibet plateau of China.</title>
        <authorList>
            <person name="Tian Z."/>
        </authorList>
    </citation>
    <scope>NUCLEOTIDE SEQUENCE [LARGE SCALE GENOMIC DNA]</scope>
    <source>
        <strain evidence="6 7">JCM 15130</strain>
    </source>
</reference>
<evidence type="ECO:0000256" key="3">
    <source>
        <dbReference type="SAM" id="MobiDB-lite"/>
    </source>
</evidence>
<name>A0A7J9V183_9MICO</name>
<dbReference type="Pfam" id="PF08028">
    <property type="entry name" value="Acyl-CoA_dh_2"/>
    <property type="match status" value="1"/>
</dbReference>
<dbReference type="InterPro" id="IPR009100">
    <property type="entry name" value="AcylCoA_DH/oxidase_NM_dom_sf"/>
</dbReference>
<gene>
    <name evidence="6" type="ORF">GB882_16990</name>
</gene>
<dbReference type="Gene3D" id="1.20.140.10">
    <property type="entry name" value="Butyryl-CoA Dehydrogenase, subunit A, domain 3"/>
    <property type="match status" value="1"/>
</dbReference>
<feature type="non-terminal residue" evidence="6">
    <location>
        <position position="1"/>
    </location>
</feature>
<feature type="domain" description="Acyl-CoA dehydrogenase/oxidase N-terminal" evidence="4">
    <location>
        <begin position="48"/>
        <end position="130"/>
    </location>
</feature>
<evidence type="ECO:0008006" key="8">
    <source>
        <dbReference type="Google" id="ProtNLM"/>
    </source>
</evidence>
<keyword evidence="1" id="KW-0560">Oxidoreductase</keyword>
<keyword evidence="2" id="KW-0175">Coiled coil</keyword>